<keyword evidence="2" id="KW-1185">Reference proteome</keyword>
<gene>
    <name evidence="1" type="ORF">BDY19DRAFT_887849</name>
</gene>
<name>A0ACB8U834_9APHY</name>
<sequence length="502" mass="55952">MHPLGLLPLLQSWAPEHAAVKLAIAIPSVVLLLLLHTLARSDKEHQVVPTLPLTSIGTVWPFFKNRFDFLRSGFLVTRQSVFQFNLLQNTVIAVSGELCRKDFFVCKGLDINEGFKVLSGAIPMLPGITSDLQARRIALIHKRLATVQNSDRLSNVIRYIVRDADKTLHSWGESGSIDPFSHIPAVLFQTTVRSLACHEIADDPLVVARLRNLYDRLDKSTTPASVLLPWLPSPSMLTKLYASKKVYDIVNGAIRARMTSGESRDDTLQMLLDHGDDKLVIVGFIMGLLVAGARSTGTTASWMITFIAGHPEWRRKTAEEVRTLLSDHSPEGEDCNSTVADKMTAIPLEAWENHTPVMDQIIREVLRLAQPHTAMRRNMGPETYVNGTRIPSGAYVVYPFGDVHLNPELYPDPWAFKPDRPERKLPFEYVGWGGGKTVCMGQRLAKLQLKIITALMVSTLDFKLVDRTGRLPDPLPQPNWNDALTCKPPSGSSYLQFVRASP</sequence>
<reference evidence="1" key="1">
    <citation type="journal article" date="2021" name="Environ. Microbiol.">
        <title>Gene family expansions and transcriptome signatures uncover fungal adaptations to wood decay.</title>
        <authorList>
            <person name="Hage H."/>
            <person name="Miyauchi S."/>
            <person name="Viragh M."/>
            <person name="Drula E."/>
            <person name="Min B."/>
            <person name="Chaduli D."/>
            <person name="Navarro D."/>
            <person name="Favel A."/>
            <person name="Norest M."/>
            <person name="Lesage-Meessen L."/>
            <person name="Balint B."/>
            <person name="Merenyi Z."/>
            <person name="de Eugenio L."/>
            <person name="Morin E."/>
            <person name="Martinez A.T."/>
            <person name="Baldrian P."/>
            <person name="Stursova M."/>
            <person name="Martinez M.J."/>
            <person name="Novotny C."/>
            <person name="Magnuson J.K."/>
            <person name="Spatafora J.W."/>
            <person name="Maurice S."/>
            <person name="Pangilinan J."/>
            <person name="Andreopoulos W."/>
            <person name="LaButti K."/>
            <person name="Hundley H."/>
            <person name="Na H."/>
            <person name="Kuo A."/>
            <person name="Barry K."/>
            <person name="Lipzen A."/>
            <person name="Henrissat B."/>
            <person name="Riley R."/>
            <person name="Ahrendt S."/>
            <person name="Nagy L.G."/>
            <person name="Grigoriev I.V."/>
            <person name="Martin F."/>
            <person name="Rosso M.N."/>
        </authorList>
    </citation>
    <scope>NUCLEOTIDE SEQUENCE</scope>
    <source>
        <strain evidence="1">CBS 384.51</strain>
    </source>
</reference>
<organism evidence="1 2">
    <name type="scientific">Irpex rosettiformis</name>
    <dbReference type="NCBI Taxonomy" id="378272"/>
    <lineage>
        <taxon>Eukaryota</taxon>
        <taxon>Fungi</taxon>
        <taxon>Dikarya</taxon>
        <taxon>Basidiomycota</taxon>
        <taxon>Agaricomycotina</taxon>
        <taxon>Agaricomycetes</taxon>
        <taxon>Polyporales</taxon>
        <taxon>Irpicaceae</taxon>
        <taxon>Irpex</taxon>
    </lineage>
</organism>
<dbReference type="Proteomes" id="UP001055072">
    <property type="component" value="Unassembled WGS sequence"/>
</dbReference>
<proteinExistence type="predicted"/>
<dbReference type="EMBL" id="MU274908">
    <property type="protein sequence ID" value="KAI0090130.1"/>
    <property type="molecule type" value="Genomic_DNA"/>
</dbReference>
<evidence type="ECO:0000313" key="2">
    <source>
        <dbReference type="Proteomes" id="UP001055072"/>
    </source>
</evidence>
<evidence type="ECO:0000313" key="1">
    <source>
        <dbReference type="EMBL" id="KAI0090130.1"/>
    </source>
</evidence>
<accession>A0ACB8U834</accession>
<protein>
    <submittedName>
        <fullName evidence="1">Cytochrome P450</fullName>
    </submittedName>
</protein>
<comment type="caution">
    <text evidence="1">The sequence shown here is derived from an EMBL/GenBank/DDBJ whole genome shotgun (WGS) entry which is preliminary data.</text>
</comment>